<comment type="caution">
    <text evidence="1">The sequence shown here is derived from an EMBL/GenBank/DDBJ whole genome shotgun (WGS) entry which is preliminary data.</text>
</comment>
<reference evidence="1 2" key="1">
    <citation type="submission" date="2017-06" db="EMBL/GenBank/DDBJ databases">
        <title>Investigating the central metabolism of Clostridium thermosuccinogenes.</title>
        <authorList>
            <person name="Koendjbiharie J.G."/>
            <person name="van Kranenburg R."/>
        </authorList>
    </citation>
    <scope>NUCLEOTIDE SEQUENCE [LARGE SCALE GENOMIC DNA]</scope>
    <source>
        <strain evidence="1 2">DSM 5806</strain>
    </source>
</reference>
<evidence type="ECO:0000313" key="1">
    <source>
        <dbReference type="EMBL" id="PNT97948.1"/>
    </source>
</evidence>
<name>A0A2K2FGP4_9CLOT</name>
<dbReference type="Pfam" id="PF20765">
    <property type="entry name" value="Phage_tail_terminator_8"/>
    <property type="match status" value="1"/>
</dbReference>
<proteinExistence type="predicted"/>
<evidence type="ECO:0000313" key="2">
    <source>
        <dbReference type="Proteomes" id="UP000236151"/>
    </source>
</evidence>
<dbReference type="AlphaFoldDB" id="A0A2K2FGP4"/>
<dbReference type="KEGG" id="cthd:CDO33_00360"/>
<dbReference type="Proteomes" id="UP000236151">
    <property type="component" value="Unassembled WGS sequence"/>
</dbReference>
<dbReference type="InterPro" id="IPR049254">
    <property type="entry name" value="Phage_tail_terminator"/>
</dbReference>
<sequence>MISIIKQDIADKLTEIYPDGYTVYDEYMPQDFEKPSFLIVSTGQSYSKRMNNKYSGKVSFDVAYFSDKDATEVKKDCLDKQMSLLRAFSSMNAFHAQNMQANITDNILHVTFDVRYWEIKEKTSTMMQTQQTNTYL</sequence>
<gene>
    <name evidence="1" type="ORF">CDQ84_12240</name>
</gene>
<protein>
    <recommendedName>
        <fullName evidence="3">Phage protein</fullName>
    </recommendedName>
</protein>
<keyword evidence="2" id="KW-1185">Reference proteome</keyword>
<dbReference type="RefSeq" id="WP_103082022.1">
    <property type="nucleotide sequence ID" value="NZ_CP021850.1"/>
</dbReference>
<organism evidence="1 2">
    <name type="scientific">Clostridium thermosuccinogenes</name>
    <dbReference type="NCBI Taxonomy" id="84032"/>
    <lineage>
        <taxon>Bacteria</taxon>
        <taxon>Bacillati</taxon>
        <taxon>Bacillota</taxon>
        <taxon>Clostridia</taxon>
        <taxon>Eubacteriales</taxon>
        <taxon>Clostridiaceae</taxon>
        <taxon>Clostridium</taxon>
    </lineage>
</organism>
<dbReference type="OrthoDB" id="2063617at2"/>
<accession>A0A2K2FGP4</accession>
<evidence type="ECO:0008006" key="3">
    <source>
        <dbReference type="Google" id="ProtNLM"/>
    </source>
</evidence>
<dbReference type="EMBL" id="NIOJ01000032">
    <property type="protein sequence ID" value="PNT97948.1"/>
    <property type="molecule type" value="Genomic_DNA"/>
</dbReference>